<keyword evidence="3" id="KW-1185">Reference proteome</keyword>
<evidence type="ECO:0000256" key="1">
    <source>
        <dbReference type="SAM" id="MobiDB-lite"/>
    </source>
</evidence>
<evidence type="ECO:0000313" key="3">
    <source>
        <dbReference type="Proteomes" id="UP001497453"/>
    </source>
</evidence>
<accession>A0ABP1CQS6</accession>
<name>A0ABP1CQS6_9APHY</name>
<feature type="compositionally biased region" description="Polar residues" evidence="1">
    <location>
        <begin position="228"/>
        <end position="239"/>
    </location>
</feature>
<organism evidence="2 3">
    <name type="scientific">Somion occarium</name>
    <dbReference type="NCBI Taxonomy" id="3059160"/>
    <lineage>
        <taxon>Eukaryota</taxon>
        <taxon>Fungi</taxon>
        <taxon>Dikarya</taxon>
        <taxon>Basidiomycota</taxon>
        <taxon>Agaricomycotina</taxon>
        <taxon>Agaricomycetes</taxon>
        <taxon>Polyporales</taxon>
        <taxon>Cerrenaceae</taxon>
        <taxon>Somion</taxon>
    </lineage>
</organism>
<reference evidence="3" key="1">
    <citation type="submission" date="2024-04" db="EMBL/GenBank/DDBJ databases">
        <authorList>
            <person name="Shaw F."/>
            <person name="Minotto A."/>
        </authorList>
    </citation>
    <scope>NUCLEOTIDE SEQUENCE [LARGE SCALE GENOMIC DNA]</scope>
</reference>
<protein>
    <submittedName>
        <fullName evidence="2">Uncharacterized protein</fullName>
    </submittedName>
</protein>
<feature type="compositionally biased region" description="Low complexity" evidence="1">
    <location>
        <begin position="191"/>
        <end position="202"/>
    </location>
</feature>
<evidence type="ECO:0000313" key="2">
    <source>
        <dbReference type="EMBL" id="CAL1698020.1"/>
    </source>
</evidence>
<sequence length="264" mass="30094">MLEIHGRLAAALVSPQSDSNVSRLPFVIIVIILHYLGHAVVNRFQGYTDPLPVEIDQFPYHKCTYLRHNRDVPEPGFFVEEALFGGIIGIVFREDAPREYPPRFLHSDLTRISYLFLHCRDGSTYRLGTSDIDTKVSKWRFTPFDTQQLERIDLPRRVRQRTCAFYNGDHILMTFPGEGGDVPRRPRSRSRSSSWDGESGSESTERSRARARARSRSASRTSEGSHELPSQSTRSPVSQSERRDDVHDPNVREEDDAASVSSPH</sequence>
<dbReference type="EMBL" id="OZ037953">
    <property type="protein sequence ID" value="CAL1698020.1"/>
    <property type="molecule type" value="Genomic_DNA"/>
</dbReference>
<gene>
    <name evidence="2" type="ORF">GFSPODELE1_LOCUS1955</name>
</gene>
<proteinExistence type="predicted"/>
<dbReference type="Proteomes" id="UP001497453">
    <property type="component" value="Chromosome 10"/>
</dbReference>
<feature type="compositionally biased region" description="Basic and acidic residues" evidence="1">
    <location>
        <begin position="240"/>
        <end position="252"/>
    </location>
</feature>
<feature type="region of interest" description="Disordered" evidence="1">
    <location>
        <begin position="174"/>
        <end position="264"/>
    </location>
</feature>